<evidence type="ECO:0000256" key="7">
    <source>
        <dbReference type="ARBA" id="ARBA00022801"/>
    </source>
</evidence>
<dbReference type="OrthoDB" id="2019149at2759"/>
<feature type="domain" description="Pectinesterase inhibitor" evidence="12">
    <location>
        <begin position="46"/>
        <end position="197"/>
    </location>
</feature>
<evidence type="ECO:0000256" key="11">
    <source>
        <dbReference type="SAM" id="Phobius"/>
    </source>
</evidence>
<dbReference type="InterPro" id="IPR011050">
    <property type="entry name" value="Pectin_lyase_fold/virulence"/>
</dbReference>
<keyword evidence="11" id="KW-0472">Membrane</keyword>
<evidence type="ECO:0000256" key="2">
    <source>
        <dbReference type="ARBA" id="ARBA00005184"/>
    </source>
</evidence>
<dbReference type="SMART" id="SM00856">
    <property type="entry name" value="PMEI"/>
    <property type="match status" value="1"/>
</dbReference>
<protein>
    <recommendedName>
        <fullName evidence="5 10">Pectinesterase</fullName>
        <ecNumber evidence="5 10">3.1.1.11</ecNumber>
    </recommendedName>
</protein>
<proteinExistence type="inferred from homology"/>
<keyword evidence="6" id="KW-0134">Cell wall</keyword>
<comment type="similarity">
    <text evidence="4">In the C-terminal section; belongs to the pectinesterase family.</text>
</comment>
<evidence type="ECO:0000313" key="14">
    <source>
        <dbReference type="Proteomes" id="UP000230069"/>
    </source>
</evidence>
<dbReference type="FunFam" id="1.20.140.40:FF:000001">
    <property type="entry name" value="Pectinesterase"/>
    <property type="match status" value="1"/>
</dbReference>
<dbReference type="PANTHER" id="PTHR31707">
    <property type="entry name" value="PECTINESTERASE"/>
    <property type="match status" value="1"/>
</dbReference>
<keyword evidence="11" id="KW-0812">Transmembrane</keyword>
<sequence>MIGKVAVGGISLILVVGVIIGVVATMSRSGGSDNPSSHNNAAGLSTGMKAVEALCAPTDFKDVCMKTLAPIAQKDNNASPKDLVHATFEATVQEVKKALNKTNSLGNGNSPYDQLSMDDCKELIEYAVYDLNKAISKIAKSEMHTLGDLAHDLNNWLSAVVAYQSSCLDDLQNPELKKGMEDGFLNTTQLTYNALGIVNEISKLLSKINITIPSNLNTNSRRLLNTEVDQDGFPEWFSAPDRKLLAATNNQLTPNAVVAQDGSGQFKTISAAIAAVPQNHPGRHIIYVKAGIYKETVTVPFKTINVLMYGDGPRKTIVTGDKNFQFNKLTTQDTATFSAVGDGFIAKSMAFQNTAGAKGHQAVALRVQSDMSAFYNCRIDGYQDTLYYQAKRSFYRNCVISGTVDFIFGKGTALIQNSKIIVRMGDPGQYNTVTADGRLNPLEHTGVVFQNCNIVPDAKLNPQRLTVKSYLGRPWKPYARTMFMQSEIGDVISPEGWRIWDGANYQDTCELREYANRGPGANTSGRVKWRGFAVVTDRNVAQQYTAGPLMDGARWIPATGGPVILGLSP</sequence>
<dbReference type="Proteomes" id="UP000230069">
    <property type="component" value="Unassembled WGS sequence"/>
</dbReference>
<evidence type="ECO:0000256" key="1">
    <source>
        <dbReference type="ARBA" id="ARBA00004191"/>
    </source>
</evidence>
<accession>A0A2G5CW64</accession>
<gene>
    <name evidence="13" type="ORF">AQUCO_03500109v1</name>
</gene>
<evidence type="ECO:0000256" key="10">
    <source>
        <dbReference type="RuleBase" id="RU000589"/>
    </source>
</evidence>
<evidence type="ECO:0000259" key="12">
    <source>
        <dbReference type="SMART" id="SM00856"/>
    </source>
</evidence>
<dbReference type="SUPFAM" id="SSF101148">
    <property type="entry name" value="Plant invertase/pectin methylesterase inhibitor"/>
    <property type="match status" value="1"/>
</dbReference>
<dbReference type="InParanoid" id="A0A2G5CW64"/>
<organism evidence="13 14">
    <name type="scientific">Aquilegia coerulea</name>
    <name type="common">Rocky mountain columbine</name>
    <dbReference type="NCBI Taxonomy" id="218851"/>
    <lineage>
        <taxon>Eukaryota</taxon>
        <taxon>Viridiplantae</taxon>
        <taxon>Streptophyta</taxon>
        <taxon>Embryophyta</taxon>
        <taxon>Tracheophyta</taxon>
        <taxon>Spermatophyta</taxon>
        <taxon>Magnoliopsida</taxon>
        <taxon>Ranunculales</taxon>
        <taxon>Ranunculaceae</taxon>
        <taxon>Thalictroideae</taxon>
        <taxon>Aquilegia</taxon>
    </lineage>
</organism>
<dbReference type="SUPFAM" id="SSF51126">
    <property type="entry name" value="Pectin lyase-like"/>
    <property type="match status" value="1"/>
</dbReference>
<keyword evidence="11" id="KW-1133">Transmembrane helix</keyword>
<dbReference type="InterPro" id="IPR012334">
    <property type="entry name" value="Pectin_lyas_fold"/>
</dbReference>
<dbReference type="FunFam" id="2.160.20.10:FF:000029">
    <property type="entry name" value="Pectinesterase 4"/>
    <property type="match status" value="1"/>
</dbReference>
<evidence type="ECO:0000256" key="8">
    <source>
        <dbReference type="ARBA" id="ARBA00023085"/>
    </source>
</evidence>
<evidence type="ECO:0000256" key="9">
    <source>
        <dbReference type="PROSITE-ProRule" id="PRU10040"/>
    </source>
</evidence>
<evidence type="ECO:0000256" key="4">
    <source>
        <dbReference type="ARBA" id="ARBA00007786"/>
    </source>
</evidence>
<dbReference type="Pfam" id="PF01095">
    <property type="entry name" value="Pectinesterase"/>
    <property type="match status" value="1"/>
</dbReference>
<dbReference type="GO" id="GO:0030599">
    <property type="term" value="F:pectinesterase activity"/>
    <property type="evidence" value="ECO:0007669"/>
    <property type="project" value="UniProtKB-UniRule"/>
</dbReference>
<dbReference type="GO" id="GO:0045490">
    <property type="term" value="P:pectin catabolic process"/>
    <property type="evidence" value="ECO:0007669"/>
    <property type="project" value="UniProtKB-UniRule"/>
</dbReference>
<feature type="active site" evidence="9">
    <location>
        <position position="405"/>
    </location>
</feature>
<evidence type="ECO:0000256" key="3">
    <source>
        <dbReference type="ARBA" id="ARBA00006027"/>
    </source>
</evidence>
<dbReference type="UniPathway" id="UPA00545">
    <property type="reaction ID" value="UER00823"/>
</dbReference>
<keyword evidence="7 10" id="KW-0378">Hydrolase</keyword>
<comment type="similarity">
    <text evidence="3">In the N-terminal section; belongs to the PMEI family.</text>
</comment>
<dbReference type="NCBIfam" id="TIGR01614">
    <property type="entry name" value="PME_inhib"/>
    <property type="match status" value="1"/>
</dbReference>
<dbReference type="EC" id="3.1.1.11" evidence="5 10"/>
<dbReference type="InterPro" id="IPR006501">
    <property type="entry name" value="Pectinesterase_inhib_dom"/>
</dbReference>
<dbReference type="GO" id="GO:0042545">
    <property type="term" value="P:cell wall modification"/>
    <property type="evidence" value="ECO:0007669"/>
    <property type="project" value="UniProtKB-UniRule"/>
</dbReference>
<dbReference type="STRING" id="218851.A0A2G5CW64"/>
<reference evidence="13 14" key="1">
    <citation type="submission" date="2017-09" db="EMBL/GenBank/DDBJ databases">
        <title>WGS assembly of Aquilegia coerulea Goldsmith.</title>
        <authorList>
            <person name="Hodges S."/>
            <person name="Kramer E."/>
            <person name="Nordborg M."/>
            <person name="Tomkins J."/>
            <person name="Borevitz J."/>
            <person name="Derieg N."/>
            <person name="Yan J."/>
            <person name="Mihaltcheva S."/>
            <person name="Hayes R.D."/>
            <person name="Rokhsar D."/>
        </authorList>
    </citation>
    <scope>NUCLEOTIDE SEQUENCE [LARGE SCALE GENOMIC DNA]</scope>
    <source>
        <strain evidence="14">cv. Goldsmith</strain>
    </source>
</reference>
<comment type="catalytic activity">
    <reaction evidence="10">
        <text>[(1-&gt;4)-alpha-D-galacturonosyl methyl ester](n) + n H2O = [(1-&gt;4)-alpha-D-galacturonosyl](n) + n methanol + n H(+)</text>
        <dbReference type="Rhea" id="RHEA:22380"/>
        <dbReference type="Rhea" id="RHEA-COMP:14570"/>
        <dbReference type="Rhea" id="RHEA-COMP:14573"/>
        <dbReference type="ChEBI" id="CHEBI:15377"/>
        <dbReference type="ChEBI" id="CHEBI:15378"/>
        <dbReference type="ChEBI" id="CHEBI:17790"/>
        <dbReference type="ChEBI" id="CHEBI:140522"/>
        <dbReference type="ChEBI" id="CHEBI:140523"/>
        <dbReference type="EC" id="3.1.1.11"/>
    </reaction>
</comment>
<keyword evidence="8 10" id="KW-0063">Aspartyl esterase</keyword>
<dbReference type="Pfam" id="PF04043">
    <property type="entry name" value="PMEI"/>
    <property type="match status" value="1"/>
</dbReference>
<dbReference type="CDD" id="cd15798">
    <property type="entry name" value="PMEI-like_3"/>
    <property type="match status" value="1"/>
</dbReference>
<dbReference type="FunCoup" id="A0A2G5CW64">
    <property type="interactions" value="77"/>
</dbReference>
<dbReference type="InterPro" id="IPR035513">
    <property type="entry name" value="Invertase/methylesterase_inhib"/>
</dbReference>
<feature type="transmembrane region" description="Helical" evidence="11">
    <location>
        <begin position="6"/>
        <end position="26"/>
    </location>
</feature>
<name>A0A2G5CW64_AQUCA</name>
<dbReference type="PROSITE" id="PS00503">
    <property type="entry name" value="PECTINESTERASE_2"/>
    <property type="match status" value="1"/>
</dbReference>
<evidence type="ECO:0000256" key="5">
    <source>
        <dbReference type="ARBA" id="ARBA00013229"/>
    </source>
</evidence>
<dbReference type="GO" id="GO:0004857">
    <property type="term" value="F:enzyme inhibitor activity"/>
    <property type="evidence" value="ECO:0007669"/>
    <property type="project" value="InterPro"/>
</dbReference>
<comment type="subcellular location">
    <subcellularLocation>
        <location evidence="1">Secreted</location>
        <location evidence="1">Cell wall</location>
    </subcellularLocation>
</comment>
<keyword evidence="14" id="KW-1185">Reference proteome</keyword>
<evidence type="ECO:0000256" key="6">
    <source>
        <dbReference type="ARBA" id="ARBA00022512"/>
    </source>
</evidence>
<keyword evidence="6" id="KW-0964">Secreted</keyword>
<dbReference type="Gene3D" id="2.160.20.10">
    <property type="entry name" value="Single-stranded right-handed beta-helix, Pectin lyase-like"/>
    <property type="match status" value="1"/>
</dbReference>
<dbReference type="InterPro" id="IPR000070">
    <property type="entry name" value="Pectinesterase_cat"/>
</dbReference>
<evidence type="ECO:0000313" key="13">
    <source>
        <dbReference type="EMBL" id="PIA35514.1"/>
    </source>
</evidence>
<dbReference type="Gene3D" id="1.20.140.40">
    <property type="entry name" value="Invertase/pectin methylesterase inhibitor family protein"/>
    <property type="match status" value="1"/>
</dbReference>
<dbReference type="EMBL" id="KZ305052">
    <property type="protein sequence ID" value="PIA35514.1"/>
    <property type="molecule type" value="Genomic_DNA"/>
</dbReference>
<dbReference type="AlphaFoldDB" id="A0A2G5CW64"/>
<comment type="pathway">
    <text evidence="2 10">Glycan metabolism; pectin degradation; 2-dehydro-3-deoxy-D-gluconate from pectin: step 1/5.</text>
</comment>
<dbReference type="InterPro" id="IPR033131">
    <property type="entry name" value="Pectinesterase_Asp_AS"/>
</dbReference>